<dbReference type="InterPro" id="IPR056911">
    <property type="entry name" value="Phage_Znf_bind_put"/>
</dbReference>
<dbReference type="EMBL" id="JACHGN010000019">
    <property type="protein sequence ID" value="MBB5137602.1"/>
    <property type="molecule type" value="Genomic_DNA"/>
</dbReference>
<evidence type="ECO:0000313" key="2">
    <source>
        <dbReference type="EMBL" id="MBB5137602.1"/>
    </source>
</evidence>
<gene>
    <name evidence="2" type="ORF">HNP84_007354</name>
</gene>
<reference evidence="2 3" key="1">
    <citation type="submission" date="2020-08" db="EMBL/GenBank/DDBJ databases">
        <title>Genomic Encyclopedia of Type Strains, Phase IV (KMG-IV): sequencing the most valuable type-strain genomes for metagenomic binning, comparative biology and taxonomic classification.</title>
        <authorList>
            <person name="Goeker M."/>
        </authorList>
    </citation>
    <scope>NUCLEOTIDE SEQUENCE [LARGE SCALE GENOMIC DNA]</scope>
    <source>
        <strain evidence="2 3">DSM 45615</strain>
    </source>
</reference>
<feature type="domain" description="DNA-binding phage zinc finger" evidence="1">
    <location>
        <begin position="154"/>
        <end position="206"/>
    </location>
</feature>
<name>A0A840PEJ9_9ACTN</name>
<proteinExistence type="predicted"/>
<evidence type="ECO:0000313" key="3">
    <source>
        <dbReference type="Proteomes" id="UP000578449"/>
    </source>
</evidence>
<organism evidence="2 3">
    <name type="scientific">Thermocatellispora tengchongensis</name>
    <dbReference type="NCBI Taxonomy" id="1073253"/>
    <lineage>
        <taxon>Bacteria</taxon>
        <taxon>Bacillati</taxon>
        <taxon>Actinomycetota</taxon>
        <taxon>Actinomycetes</taxon>
        <taxon>Streptosporangiales</taxon>
        <taxon>Streptosporangiaceae</taxon>
        <taxon>Thermocatellispora</taxon>
    </lineage>
</organism>
<comment type="caution">
    <text evidence="2">The sequence shown here is derived from an EMBL/GenBank/DDBJ whole genome shotgun (WGS) entry which is preliminary data.</text>
</comment>
<dbReference type="Proteomes" id="UP000578449">
    <property type="component" value="Unassembled WGS sequence"/>
</dbReference>
<protein>
    <recommendedName>
        <fullName evidence="1">DNA-binding phage zinc finger domain-containing protein</fullName>
    </recommendedName>
</protein>
<evidence type="ECO:0000259" key="1">
    <source>
        <dbReference type="Pfam" id="PF24623"/>
    </source>
</evidence>
<dbReference type="RefSeq" id="WP_185054507.1">
    <property type="nucleotide sequence ID" value="NZ_BAABIX010000038.1"/>
</dbReference>
<accession>A0A840PEJ9</accession>
<sequence length="213" mass="23659">MSQSRRITLDQLAVDLDGAAVWLRDLSIAAERPAVPVELGENVCDRLEHMSKELATLARDVARIDTIITELQPLRPYLHQREPWGTRAHGSDREQWGKRLSTVLSMRQIIYLAADDLPWRDEEPGIPYLAGIEGLPDLEEWESPRAARRREAARQAAIQEQALQETCTTCSAQPGRPCVTSTGRTAELYHKPRIKAATAEVDAALAAAEEGTS</sequence>
<dbReference type="Pfam" id="PF24623">
    <property type="entry name" value="Phage_zn_bind_8"/>
    <property type="match status" value="1"/>
</dbReference>
<keyword evidence="3" id="KW-1185">Reference proteome</keyword>
<dbReference type="AlphaFoldDB" id="A0A840PEJ9"/>